<keyword evidence="2" id="KW-0472">Membrane</keyword>
<feature type="transmembrane region" description="Helical" evidence="2">
    <location>
        <begin position="526"/>
        <end position="546"/>
    </location>
</feature>
<feature type="transmembrane region" description="Helical" evidence="2">
    <location>
        <begin position="272"/>
        <end position="300"/>
    </location>
</feature>
<dbReference type="EMBL" id="NIVC01000561">
    <property type="protein sequence ID" value="PAA80905.1"/>
    <property type="molecule type" value="Genomic_DNA"/>
</dbReference>
<dbReference type="EMBL" id="NIVC01000561">
    <property type="protein sequence ID" value="PAA80882.1"/>
    <property type="molecule type" value="Genomic_DNA"/>
</dbReference>
<keyword evidence="2" id="KW-0812">Transmembrane</keyword>
<evidence type="ECO:0000313" key="5">
    <source>
        <dbReference type="Proteomes" id="UP000215902"/>
    </source>
</evidence>
<name>A0A267G6L3_9PLAT</name>
<dbReference type="AlphaFoldDB" id="A0A267G6L3"/>
<keyword evidence="5" id="KW-1185">Reference proteome</keyword>
<dbReference type="Proteomes" id="UP000215902">
    <property type="component" value="Unassembled WGS sequence"/>
</dbReference>
<dbReference type="PANTHER" id="PTHR10590:SF4">
    <property type="entry name" value="SOLUTE CARRIER FAMILY 28 MEMBER 3"/>
    <property type="match status" value="1"/>
</dbReference>
<dbReference type="GO" id="GO:0005337">
    <property type="term" value="F:nucleoside transmembrane transporter activity"/>
    <property type="evidence" value="ECO:0007669"/>
    <property type="project" value="InterPro"/>
</dbReference>
<comment type="caution">
    <text evidence="3">The sequence shown here is derived from an EMBL/GenBank/DDBJ whole genome shotgun (WGS) entry which is preliminary data.</text>
</comment>
<dbReference type="PANTHER" id="PTHR10590">
    <property type="entry name" value="SODIUM/NUCLEOSIDE COTRANSPORTER"/>
    <property type="match status" value="1"/>
</dbReference>
<evidence type="ECO:0000313" key="4">
    <source>
        <dbReference type="EMBL" id="PAA80905.1"/>
    </source>
</evidence>
<evidence type="ECO:0000313" key="3">
    <source>
        <dbReference type="EMBL" id="PAA80882.1"/>
    </source>
</evidence>
<keyword evidence="2" id="KW-1133">Transmembrane helix</keyword>
<accession>A0A267G6L3</accession>
<feature type="transmembrane region" description="Helical" evidence="2">
    <location>
        <begin position="234"/>
        <end position="252"/>
    </location>
</feature>
<feature type="region of interest" description="Disordered" evidence="1">
    <location>
        <begin position="1"/>
        <end position="25"/>
    </location>
</feature>
<feature type="transmembrane region" description="Helical" evidence="2">
    <location>
        <begin position="141"/>
        <end position="165"/>
    </location>
</feature>
<proteinExistence type="predicted"/>
<organism evidence="3 5">
    <name type="scientific">Macrostomum lignano</name>
    <dbReference type="NCBI Taxonomy" id="282301"/>
    <lineage>
        <taxon>Eukaryota</taxon>
        <taxon>Metazoa</taxon>
        <taxon>Spiralia</taxon>
        <taxon>Lophotrochozoa</taxon>
        <taxon>Platyhelminthes</taxon>
        <taxon>Rhabditophora</taxon>
        <taxon>Macrostomorpha</taxon>
        <taxon>Macrostomida</taxon>
        <taxon>Macrostomidae</taxon>
        <taxon>Macrostomum</taxon>
    </lineage>
</organism>
<evidence type="ECO:0000256" key="1">
    <source>
        <dbReference type="SAM" id="MobiDB-lite"/>
    </source>
</evidence>
<sequence>MRPRHYWDSESDLSNSSSSSDTDDCIDHHDQADLIEDDFLELMDREEQEGLNRVLYDNTGSVTNSMLIAAGTDLSSAAQSKQMTGIIRGVDQLTSLTRELFRLLFLIAQRIWPLVGTVVGLGLLHLYLFRAIHLSDIASHWAAVIGLTSTGFKAGLCATILLLCFARLATGFARQAAAARALSEADFDTAVWHMRLELEQGHSLSSIRRSLHPKKLSYFIGAKWATATMRMKKFVIAMVTMLCVAHHCAIIIETQQMRPDVLHCIFSVAFLLLSLCLFSTDLLAVQWGCVIASCLLYYLLQLAFYKLQNSAHRFEQAFPSLLAFRDALDFVPRLDLDRLGWQSGNTGCGPDFISLLITVLLDGVCIGVLHDINAISSLVRLFSVCGGNFIGLTGVEVLAMLGTEFMAAPCVILLLFPYLRRLSESEAAFVCTVMLHSATASTDRRFAYFGVNREKFLLQAVVLRQMSILSTVPICKVLYPLRTKLYVSCAGFQQPGKAAAGSIFYRVCSGALDGLRLATLVSKVTLIAKLSTIILCLMIDALFHYLSCITNSIVTIRQAMGFLLKPFLFLFCETKESLDWHSLLVAEILTFKTENFRVRLSEAMDSHQVQLVYNNLTGAELQDNWRTNLLVARHLYEPESMSETFEDAAGPFFSAYMVGESGSLIEHAIFINIFFFHCLTGSRVTAAMAGKMAAASLVSMLINTRLLQLMTVGNRDRH</sequence>
<feature type="transmembrane region" description="Helical" evidence="2">
    <location>
        <begin position="111"/>
        <end position="129"/>
    </location>
</feature>
<evidence type="ECO:0000256" key="2">
    <source>
        <dbReference type="SAM" id="Phobius"/>
    </source>
</evidence>
<dbReference type="InterPro" id="IPR008276">
    <property type="entry name" value="C_nuclsd_transpt"/>
</dbReference>
<gene>
    <name evidence="3" type="ORF">BOX15_Mlig011653g2</name>
    <name evidence="4" type="ORF">BOX15_Mlig011653g3</name>
</gene>
<protein>
    <submittedName>
        <fullName evidence="3">Uncharacterized protein</fullName>
    </submittedName>
</protein>
<dbReference type="GO" id="GO:0005886">
    <property type="term" value="C:plasma membrane"/>
    <property type="evidence" value="ECO:0007669"/>
    <property type="project" value="TreeGrafter"/>
</dbReference>
<feature type="transmembrane region" description="Helical" evidence="2">
    <location>
        <begin position="389"/>
        <end position="416"/>
    </location>
</feature>
<dbReference type="GO" id="GO:0015293">
    <property type="term" value="F:symporter activity"/>
    <property type="evidence" value="ECO:0007669"/>
    <property type="project" value="TreeGrafter"/>
</dbReference>
<reference evidence="3 5" key="1">
    <citation type="submission" date="2017-06" db="EMBL/GenBank/DDBJ databases">
        <title>A platform for efficient transgenesis in Macrostomum lignano, a flatworm model organism for stem cell research.</title>
        <authorList>
            <person name="Berezikov E."/>
        </authorList>
    </citation>
    <scope>NUCLEOTIDE SEQUENCE [LARGE SCALE GENOMIC DNA]</scope>
    <source>
        <strain evidence="3">DV1</strain>
        <tissue evidence="3">Whole organism</tissue>
    </source>
</reference>